<dbReference type="GO" id="GO:0005737">
    <property type="term" value="C:cytoplasm"/>
    <property type="evidence" value="ECO:0007669"/>
    <property type="project" value="TreeGrafter"/>
</dbReference>
<dbReference type="GO" id="GO:0005868">
    <property type="term" value="C:cytoplasmic dynein complex"/>
    <property type="evidence" value="ECO:0007669"/>
    <property type="project" value="TreeGrafter"/>
</dbReference>
<evidence type="ECO:0000256" key="1">
    <source>
        <dbReference type="ARBA" id="ARBA00005361"/>
    </source>
</evidence>
<keyword evidence="4" id="KW-1185">Reference proteome</keyword>
<evidence type="ECO:0000313" key="4">
    <source>
        <dbReference type="Proteomes" id="UP000005408"/>
    </source>
</evidence>
<protein>
    <recommendedName>
        <fullName evidence="5">Tctex1 domain-containing protein 1</fullName>
    </recommendedName>
</protein>
<accession>A0A8W8N2B2</accession>
<reference evidence="3" key="1">
    <citation type="submission" date="2022-08" db="UniProtKB">
        <authorList>
            <consortium name="EnsemblMetazoa"/>
        </authorList>
    </citation>
    <scope>IDENTIFICATION</scope>
    <source>
        <strain evidence="3">05x7-T-G4-1.051#20</strain>
    </source>
</reference>
<proteinExistence type="inferred from homology"/>
<dbReference type="Pfam" id="PF03645">
    <property type="entry name" value="Tctex-1"/>
    <property type="match status" value="1"/>
</dbReference>
<dbReference type="PANTHER" id="PTHR21255">
    <property type="entry name" value="T-COMPLEX-ASSOCIATED-TESTIS-EXPRESSED 1/ DYNEIN LIGHT CHAIN"/>
    <property type="match status" value="1"/>
</dbReference>
<dbReference type="InterPro" id="IPR038586">
    <property type="entry name" value="Tctex-1-like_sf"/>
</dbReference>
<sequence>MHRVFIIEGTGASTDSRVRGSADVSCRSPIIDWSPPRPPLFNPIPRQSAEDPALPTCCRDFVCNLTDMSDRLTMEALEQHQHDGVPRQRRRSSIKPEGSESTAPGLVGPNFRRMSRIEPRPSIQYGLSGRRPSQASRRTSISGTSQGTKHHVIPVRLQNTYRMHPESKEKFNAGPVEKIMKSVLESYLDGEVYEHKMCANLAQNLSDVIKSRVKDLGFPRYKLVCNVLIGENSSQAVMMTSRCLWNSDTDNFAQARFSKGKLFAIATVFATYFE</sequence>
<dbReference type="Proteomes" id="UP000005408">
    <property type="component" value="Unassembled WGS sequence"/>
</dbReference>
<comment type="similarity">
    <text evidence="1">Belongs to the dynein light chain Tctex-type family.</text>
</comment>
<dbReference type="AlphaFoldDB" id="A0A8W8N2B2"/>
<evidence type="ECO:0008006" key="5">
    <source>
        <dbReference type="Google" id="ProtNLM"/>
    </source>
</evidence>
<evidence type="ECO:0000313" key="3">
    <source>
        <dbReference type="EnsemblMetazoa" id="G3650.1:cds"/>
    </source>
</evidence>
<organism evidence="3 4">
    <name type="scientific">Magallana gigas</name>
    <name type="common">Pacific oyster</name>
    <name type="synonym">Crassostrea gigas</name>
    <dbReference type="NCBI Taxonomy" id="29159"/>
    <lineage>
        <taxon>Eukaryota</taxon>
        <taxon>Metazoa</taxon>
        <taxon>Spiralia</taxon>
        <taxon>Lophotrochozoa</taxon>
        <taxon>Mollusca</taxon>
        <taxon>Bivalvia</taxon>
        <taxon>Autobranchia</taxon>
        <taxon>Pteriomorphia</taxon>
        <taxon>Ostreida</taxon>
        <taxon>Ostreoidea</taxon>
        <taxon>Ostreidae</taxon>
        <taxon>Magallana</taxon>
    </lineage>
</organism>
<dbReference type="GO" id="GO:0045505">
    <property type="term" value="F:dynein intermediate chain binding"/>
    <property type="evidence" value="ECO:0007669"/>
    <property type="project" value="TreeGrafter"/>
</dbReference>
<evidence type="ECO:0000256" key="2">
    <source>
        <dbReference type="SAM" id="MobiDB-lite"/>
    </source>
</evidence>
<feature type="region of interest" description="Disordered" evidence="2">
    <location>
        <begin position="78"/>
        <end position="149"/>
    </location>
</feature>
<dbReference type="GO" id="GO:0007018">
    <property type="term" value="P:microtubule-based movement"/>
    <property type="evidence" value="ECO:0007669"/>
    <property type="project" value="TreeGrafter"/>
</dbReference>
<dbReference type="InterPro" id="IPR005334">
    <property type="entry name" value="Tctex-1-like"/>
</dbReference>
<dbReference type="EnsemblMetazoa" id="G3650.1">
    <property type="protein sequence ID" value="G3650.1:cds"/>
    <property type="gene ID" value="G3650"/>
</dbReference>
<name>A0A8W8N2B2_MAGGI</name>
<dbReference type="CDD" id="cd21451">
    <property type="entry name" value="DLC-like_TCTEX1D"/>
    <property type="match status" value="1"/>
</dbReference>
<dbReference type="PANTHER" id="PTHR21255:SF65">
    <property type="entry name" value="TCTEX1 DOMAIN-CONTAINING PROTEIN 2"/>
    <property type="match status" value="1"/>
</dbReference>
<feature type="compositionally biased region" description="Polar residues" evidence="2">
    <location>
        <begin position="131"/>
        <end position="147"/>
    </location>
</feature>
<dbReference type="Gene3D" id="3.30.1140.40">
    <property type="entry name" value="Tctex-1"/>
    <property type="match status" value="1"/>
</dbReference>